<sequence>MGGGATGLLSIPAAETPLCLFAYLSAVAYGCVSVSLICKPCPTFTAALGGFAYARTVATCAQPPSSARAYATRKTRFSACRKRVLDAASIERAVDELEVYPMTINVLKESGAAQMLQAVRHQVDSRLQKRIRFVIKTWQKLIVPNSGVTIVIPAQHKCSANGGGGGGGGSNDNSKTNFNGFAKPTSTNSPLLQKPNGQPKSHRSQFSLPVTNNHGHQDSPITHPAKRLKISDSFFSTNTAQHSPLPNGHSPKVPLQENGRLPSVSTAPKLSKVKSTAELIQEAGLSIDPATKDRILSNRIAKESDEVIHVAPLATMRTSRKSRVQKQQEKQLEEQQKQSQFPSKNRRKSVETRIPPKPASVAVLSTVKEEPRQNSNKPPPIPPIKLDRIHSLLKQDSSDVKQESTDYNYQFQKENQKKFSLSEDIKREEKKPLPNFMDNIPPLPPITKEMRDQFSYRSGKTPDQKELSDIGRVGDLIHGTWEEVNATRDEEGNLHPMTEMYSVPINDEEVLHILPWTNLNGYRQTFFPPGFDTAEDIDRIMNLPEPW</sequence>
<evidence type="ECO:0000256" key="1">
    <source>
        <dbReference type="SAM" id="MobiDB-lite"/>
    </source>
</evidence>
<accession>A0A564YDN6</accession>
<feature type="region of interest" description="Disordered" evidence="1">
    <location>
        <begin position="162"/>
        <end position="223"/>
    </location>
</feature>
<dbReference type="InterPro" id="IPR035441">
    <property type="entry name" value="TFIIS/LEDGF_dom_sf"/>
</dbReference>
<organism evidence="2 3">
    <name type="scientific">Hymenolepis diminuta</name>
    <name type="common">Rat tapeworm</name>
    <dbReference type="NCBI Taxonomy" id="6216"/>
    <lineage>
        <taxon>Eukaryota</taxon>
        <taxon>Metazoa</taxon>
        <taxon>Spiralia</taxon>
        <taxon>Lophotrochozoa</taxon>
        <taxon>Platyhelminthes</taxon>
        <taxon>Cestoda</taxon>
        <taxon>Eucestoda</taxon>
        <taxon>Cyclophyllidea</taxon>
        <taxon>Hymenolepididae</taxon>
        <taxon>Hymenolepis</taxon>
    </lineage>
</organism>
<evidence type="ECO:0000313" key="3">
    <source>
        <dbReference type="Proteomes" id="UP000321570"/>
    </source>
</evidence>
<dbReference type="Proteomes" id="UP000321570">
    <property type="component" value="Unassembled WGS sequence"/>
</dbReference>
<feature type="region of interest" description="Disordered" evidence="1">
    <location>
        <begin position="237"/>
        <end position="269"/>
    </location>
</feature>
<reference evidence="2 3" key="1">
    <citation type="submission" date="2019-07" db="EMBL/GenBank/DDBJ databases">
        <authorList>
            <person name="Jastrzebski P J."/>
            <person name="Paukszto L."/>
            <person name="Jastrzebski P J."/>
        </authorList>
    </citation>
    <scope>NUCLEOTIDE SEQUENCE [LARGE SCALE GENOMIC DNA]</scope>
    <source>
        <strain evidence="2 3">WMS-il1</strain>
    </source>
</reference>
<dbReference type="AlphaFoldDB" id="A0A564YDN6"/>
<name>A0A564YDN6_HYMDI</name>
<proteinExistence type="predicted"/>
<keyword evidence="3" id="KW-1185">Reference proteome</keyword>
<feature type="compositionally biased region" description="Basic and acidic residues" evidence="1">
    <location>
        <begin position="326"/>
        <end position="336"/>
    </location>
</feature>
<dbReference type="EMBL" id="CABIJS010000144">
    <property type="protein sequence ID" value="VUZ44644.1"/>
    <property type="molecule type" value="Genomic_DNA"/>
</dbReference>
<protein>
    <recommendedName>
        <fullName evidence="4">TFIIS N-terminal domain-containing protein</fullName>
    </recommendedName>
</protein>
<dbReference type="Gene3D" id="1.20.930.10">
    <property type="entry name" value="Conserved domain common to transcription factors TFIIS, elongin A, CRSP70"/>
    <property type="match status" value="1"/>
</dbReference>
<feature type="compositionally biased region" description="Polar residues" evidence="1">
    <location>
        <begin position="171"/>
        <end position="214"/>
    </location>
</feature>
<evidence type="ECO:0000313" key="2">
    <source>
        <dbReference type="EMBL" id="VUZ44644.1"/>
    </source>
</evidence>
<feature type="region of interest" description="Disordered" evidence="1">
    <location>
        <begin position="366"/>
        <end position="385"/>
    </location>
</feature>
<gene>
    <name evidence="2" type="ORF">WMSIL1_LOCUS4806</name>
</gene>
<evidence type="ECO:0008006" key="4">
    <source>
        <dbReference type="Google" id="ProtNLM"/>
    </source>
</evidence>
<feature type="region of interest" description="Disordered" evidence="1">
    <location>
        <begin position="311"/>
        <end position="361"/>
    </location>
</feature>